<reference evidence="2" key="2">
    <citation type="submission" date="2019-07" db="EMBL/GenBank/DDBJ databases">
        <authorList>
            <person name="Yang Y."/>
            <person name="Bocs S."/>
            <person name="Baudouin L."/>
        </authorList>
    </citation>
    <scope>NUCLEOTIDE SEQUENCE</scope>
    <source>
        <tissue evidence="2">Spear leaf of Hainan Tall coconut</tissue>
    </source>
</reference>
<dbReference type="AlphaFoldDB" id="A0A8K0IU19"/>
<proteinExistence type="predicted"/>
<comment type="caution">
    <text evidence="2">The sequence shown here is derived from an EMBL/GenBank/DDBJ whole genome shotgun (WGS) entry which is preliminary data.</text>
</comment>
<evidence type="ECO:0000256" key="1">
    <source>
        <dbReference type="SAM" id="MobiDB-lite"/>
    </source>
</evidence>
<dbReference type="Proteomes" id="UP000797356">
    <property type="component" value="Chromosome 14"/>
</dbReference>
<feature type="region of interest" description="Disordered" evidence="1">
    <location>
        <begin position="70"/>
        <end position="89"/>
    </location>
</feature>
<evidence type="ECO:0000313" key="2">
    <source>
        <dbReference type="EMBL" id="KAG1367566.1"/>
    </source>
</evidence>
<evidence type="ECO:0000313" key="3">
    <source>
        <dbReference type="Proteomes" id="UP000797356"/>
    </source>
</evidence>
<protein>
    <submittedName>
        <fullName evidence="2">Uncharacterized protein</fullName>
    </submittedName>
</protein>
<accession>A0A8K0IU19</accession>
<reference evidence="2" key="1">
    <citation type="journal article" date="2017" name="Gigascience">
        <title>The genome draft of coconut (Cocos nucifera).</title>
        <authorList>
            <person name="Xiao Y."/>
            <person name="Xu P."/>
            <person name="Fan H."/>
            <person name="Baudouin L."/>
            <person name="Xia W."/>
            <person name="Bocs S."/>
            <person name="Xu J."/>
            <person name="Li Q."/>
            <person name="Guo A."/>
            <person name="Zhou L."/>
            <person name="Li J."/>
            <person name="Wu Y."/>
            <person name="Ma Z."/>
            <person name="Armero A."/>
            <person name="Issali A.E."/>
            <person name="Liu N."/>
            <person name="Peng M."/>
            <person name="Yang Y."/>
        </authorList>
    </citation>
    <scope>NUCLEOTIDE SEQUENCE</scope>
    <source>
        <tissue evidence="2">Spear leaf of Hainan Tall coconut</tissue>
    </source>
</reference>
<name>A0A8K0IU19_COCNU</name>
<sequence length="89" mass="9738">MSLLPFRSFGAAAIAVEELEYGSEWEEEHGRGRWTAAEVAKDEWGKMEGSACLFKTEIATRSCLSLPSPLISASKPPNYSASKRKKSTA</sequence>
<organism evidence="2 3">
    <name type="scientific">Cocos nucifera</name>
    <name type="common">Coconut palm</name>
    <dbReference type="NCBI Taxonomy" id="13894"/>
    <lineage>
        <taxon>Eukaryota</taxon>
        <taxon>Viridiplantae</taxon>
        <taxon>Streptophyta</taxon>
        <taxon>Embryophyta</taxon>
        <taxon>Tracheophyta</taxon>
        <taxon>Spermatophyta</taxon>
        <taxon>Magnoliopsida</taxon>
        <taxon>Liliopsida</taxon>
        <taxon>Arecaceae</taxon>
        <taxon>Arecoideae</taxon>
        <taxon>Cocoseae</taxon>
        <taxon>Attaleinae</taxon>
        <taxon>Cocos</taxon>
    </lineage>
</organism>
<gene>
    <name evidence="2" type="ORF">COCNU_14G000340</name>
</gene>
<keyword evidence="3" id="KW-1185">Reference proteome</keyword>
<dbReference type="EMBL" id="CM017885">
    <property type="protein sequence ID" value="KAG1367566.1"/>
    <property type="molecule type" value="Genomic_DNA"/>
</dbReference>